<evidence type="ECO:0000256" key="2">
    <source>
        <dbReference type="ARBA" id="ARBA00022942"/>
    </source>
</evidence>
<keyword evidence="2 4" id="KW-0647">Proteasome</keyword>
<dbReference type="Pfam" id="PF01399">
    <property type="entry name" value="PCI"/>
    <property type="match status" value="1"/>
</dbReference>
<organism evidence="4 5">
    <name type="scientific">Blattamonas nauphoetae</name>
    <dbReference type="NCBI Taxonomy" id="2049346"/>
    <lineage>
        <taxon>Eukaryota</taxon>
        <taxon>Metamonada</taxon>
        <taxon>Preaxostyla</taxon>
        <taxon>Oxymonadida</taxon>
        <taxon>Blattamonas</taxon>
    </lineage>
</organism>
<dbReference type="InterPro" id="IPR040896">
    <property type="entry name" value="RPN5_C"/>
</dbReference>
<dbReference type="PANTHER" id="PTHR10855:SF1">
    <property type="entry name" value="26S PROTEASOME NON-ATPASE REGULATORY SUBUNIT 12"/>
    <property type="match status" value="1"/>
</dbReference>
<dbReference type="SUPFAM" id="SSF46785">
    <property type="entry name" value="Winged helix' DNA-binding domain"/>
    <property type="match status" value="1"/>
</dbReference>
<dbReference type="SMART" id="SM00088">
    <property type="entry name" value="PINT"/>
    <property type="match status" value="1"/>
</dbReference>
<dbReference type="InterPro" id="IPR054559">
    <property type="entry name" value="PSMD12-CSN4-like_N"/>
</dbReference>
<dbReference type="Gene3D" id="1.10.10.10">
    <property type="entry name" value="Winged helix-like DNA-binding domain superfamily/Winged helix DNA-binding domain"/>
    <property type="match status" value="1"/>
</dbReference>
<comment type="caution">
    <text evidence="4">The sequence shown here is derived from an EMBL/GenBank/DDBJ whole genome shotgun (WGS) entry which is preliminary data.</text>
</comment>
<dbReference type="GO" id="GO:0000502">
    <property type="term" value="C:proteasome complex"/>
    <property type="evidence" value="ECO:0007669"/>
    <property type="project" value="UniProtKB-KW"/>
</dbReference>
<dbReference type="Pfam" id="PF22241">
    <property type="entry name" value="PSMD12-CSN4_N"/>
    <property type="match status" value="1"/>
</dbReference>
<protein>
    <submittedName>
        <fullName evidence="4">26S proteasome non-ATPase regulatory subunit 12</fullName>
    </submittedName>
</protein>
<name>A0ABQ9Y017_9EUKA</name>
<dbReference type="Proteomes" id="UP001281761">
    <property type="component" value="Unassembled WGS sequence"/>
</dbReference>
<proteinExistence type="inferred from homology"/>
<dbReference type="InterPro" id="IPR000717">
    <property type="entry name" value="PCI_dom"/>
</dbReference>
<dbReference type="EMBL" id="JARBJD010000049">
    <property type="protein sequence ID" value="KAK2957092.1"/>
    <property type="molecule type" value="Genomic_DNA"/>
</dbReference>
<evidence type="ECO:0000313" key="5">
    <source>
        <dbReference type="Proteomes" id="UP001281761"/>
    </source>
</evidence>
<comment type="similarity">
    <text evidence="1">Belongs to the proteasome subunit p55 family.</text>
</comment>
<reference evidence="4 5" key="1">
    <citation type="journal article" date="2022" name="bioRxiv">
        <title>Genomics of Preaxostyla Flagellates Illuminates Evolutionary Transitions and the Path Towards Mitochondrial Loss.</title>
        <authorList>
            <person name="Novak L.V.F."/>
            <person name="Treitli S.C."/>
            <person name="Pyrih J."/>
            <person name="Halakuc P."/>
            <person name="Pipaliya S.V."/>
            <person name="Vacek V."/>
            <person name="Brzon O."/>
            <person name="Soukal P."/>
            <person name="Eme L."/>
            <person name="Dacks J.B."/>
            <person name="Karnkowska A."/>
            <person name="Elias M."/>
            <person name="Hampl V."/>
        </authorList>
    </citation>
    <scope>NUCLEOTIDE SEQUENCE [LARGE SCALE GENOMIC DNA]</scope>
    <source>
        <strain evidence="4">NAU3</strain>
        <tissue evidence="4">Gut</tissue>
    </source>
</reference>
<dbReference type="PANTHER" id="PTHR10855">
    <property type="entry name" value="26S PROTEASOME NON-ATPASE REGULATORY SUBUNIT 12/COP9 SIGNALOSOME COMPLEX SUBUNIT 4"/>
    <property type="match status" value="1"/>
</dbReference>
<feature type="domain" description="PCI" evidence="3">
    <location>
        <begin position="264"/>
        <end position="443"/>
    </location>
</feature>
<dbReference type="InterPro" id="IPR036390">
    <property type="entry name" value="WH_DNA-bd_sf"/>
</dbReference>
<dbReference type="Pfam" id="PF18098">
    <property type="entry name" value="RPN5_C"/>
    <property type="match status" value="1"/>
</dbReference>
<evidence type="ECO:0000259" key="3">
    <source>
        <dbReference type="PROSITE" id="PS50250"/>
    </source>
</evidence>
<evidence type="ECO:0000256" key="1">
    <source>
        <dbReference type="ARBA" id="ARBA00006397"/>
    </source>
</evidence>
<sequence>MLIDEPKGSEKVPVQDVLTRAQSLSQAGDLNGVIQCLTVAERTYRKLQDTESESQVLISICQYLFDAQQFETLNEKVEELTKVRGPLIVALRQMFEHCRTLAKSMDDGDTKGAFMQALRKVTDGNVEYEAVRIDLTRSLSKMYERLGRGQEAVDVLMEIAIETAGTLTREDRAELVIEQMRLNLSIDNFIQAGIQSKKFPLRGTEKYYIDYYSQLLLLHIHERDFLATARDFRSISQEAERQCKAKDKKSIDGKDKEEGWKDEAERRDFINIIHNATTSSALFLLITPYSPEQNGMLLEAVADGKRPDAPILNNLTQSFLKDLLISRPTVEQVFSLLSTECLALTGNIRSLLPQLVSSTCSSVLHPGELSQLIRKELLDRVTEHDLRVIAKFYKRVSMKRLAELLNSTEDITEETVSKLAVDGQIYAKINRPKQFVEFVRPLSTDEVLDDWSNRVSLLLSKVEKVSQLIEKERITCGDHSESSHILS</sequence>
<dbReference type="InterPro" id="IPR036388">
    <property type="entry name" value="WH-like_DNA-bd_sf"/>
</dbReference>
<accession>A0ABQ9Y017</accession>
<dbReference type="PROSITE" id="PS50250">
    <property type="entry name" value="PCI"/>
    <property type="match status" value="1"/>
</dbReference>
<keyword evidence="5" id="KW-1185">Reference proteome</keyword>
<dbReference type="InterPro" id="IPR040134">
    <property type="entry name" value="PSMD12/CSN4"/>
</dbReference>
<evidence type="ECO:0000313" key="4">
    <source>
        <dbReference type="EMBL" id="KAK2957092.1"/>
    </source>
</evidence>
<gene>
    <name evidence="4" type="ORF">BLNAU_7922</name>
</gene>